<evidence type="ECO:0000313" key="2">
    <source>
        <dbReference type="EMBL" id="TPP46735.1"/>
    </source>
</evidence>
<proteinExistence type="predicted"/>
<evidence type="ECO:0000256" key="1">
    <source>
        <dbReference type="SAM" id="MobiDB-lite"/>
    </source>
</evidence>
<evidence type="ECO:0000313" key="3">
    <source>
        <dbReference type="Proteomes" id="UP000318821"/>
    </source>
</evidence>
<dbReference type="VEuPathDB" id="TriTrypDB:LdCL_340045900"/>
<comment type="caution">
    <text evidence="2">The sequence shown here is derived from an EMBL/GenBank/DDBJ whole genome shotgun (WGS) entry which is preliminary data.</text>
</comment>
<dbReference type="Proteomes" id="UP000318821">
    <property type="component" value="Unassembled WGS sequence"/>
</dbReference>
<dbReference type="AlphaFoldDB" id="A0A504XGC5"/>
<feature type="compositionally biased region" description="Basic and acidic residues" evidence="1">
    <location>
        <begin position="66"/>
        <end position="84"/>
    </location>
</feature>
<accession>A0A504XGC5</accession>
<dbReference type="VEuPathDB" id="TriTrypDB:LdBPK_343650.1"/>
<name>A0A504XGC5_LEIDO</name>
<dbReference type="VEuPathDB" id="TriTrypDB:LDHU3_34.5900"/>
<reference evidence="3" key="1">
    <citation type="submission" date="2019-02" db="EMBL/GenBank/DDBJ databases">
        <title>FDA dAtabase for Regulatory Grade micrObial Sequences (FDA-ARGOS): Supporting development and validation of Infectious Disease Dx tests.</title>
        <authorList>
            <person name="Duncan R."/>
            <person name="Fisher C."/>
            <person name="Tallon L."/>
            <person name="Sadzewicz L."/>
            <person name="Sengamalay N."/>
            <person name="Ott S."/>
            <person name="Godinez A."/>
            <person name="Nagaraj S."/>
            <person name="Vavikolanu K."/>
            <person name="Vyas G."/>
            <person name="Nadendla S."/>
            <person name="Aluvathingal J."/>
            <person name="Sichtig H."/>
        </authorList>
    </citation>
    <scope>NUCLEOTIDE SEQUENCE [LARGE SCALE GENOMIC DNA]</scope>
    <source>
        <strain evidence="3">FDAARGOS_360</strain>
    </source>
</reference>
<organism evidence="2 3">
    <name type="scientific">Leishmania donovani</name>
    <dbReference type="NCBI Taxonomy" id="5661"/>
    <lineage>
        <taxon>Eukaryota</taxon>
        <taxon>Discoba</taxon>
        <taxon>Euglenozoa</taxon>
        <taxon>Kinetoplastea</taxon>
        <taxon>Metakinetoplastina</taxon>
        <taxon>Trypanosomatida</taxon>
        <taxon>Trypanosomatidae</taxon>
        <taxon>Leishmaniinae</taxon>
        <taxon>Leishmania</taxon>
    </lineage>
</organism>
<sequence>MTVRPQVAQRQETVKQLEGLPHDVLRGMLRDVQAQLQEERRAFSQERKEFEHVQLRLAKLKRDLESAQRQREQQRRHASKDAEAAARTSRLLRAARRRGQEYEEAIARALDDIHQLRRGSRDRAASPTSMPVISVGMDALSINSSRPRHADVPPELAHRVARVERENRMLRSSIDILSRGDASSVKLYYELDASPREEPVGIPELFVQYLKAKDFREQLAIVHAHPALFTDDVVAALKDARAQINETFVEVKEAFRIIDAVSGSLQYTGTSVQLQQSEVKEVLSEEAILKNFAASLAGLLRAGETAGPAAPSTISSLSTACRVSSSLGAGQSQSPGAWFTQPSLVFSVLAFLPAEEIFMAAENVCRAWQTWLFLPDMSRFFWVGCVQREFPEQLQVALQTAGDDLYESDWRSLAMLCVTEAEQAAEAEEAEEVGTEGLLRGVVPFL</sequence>
<gene>
    <name evidence="2" type="ORF">CGC20_20675</name>
</gene>
<dbReference type="EMBL" id="RHLD01000015">
    <property type="protein sequence ID" value="TPP46735.1"/>
    <property type="molecule type" value="Genomic_DNA"/>
</dbReference>
<protein>
    <submittedName>
        <fullName evidence="2">Uncharacterized protein</fullName>
    </submittedName>
</protein>
<feature type="region of interest" description="Disordered" evidence="1">
    <location>
        <begin position="66"/>
        <end position="86"/>
    </location>
</feature>